<dbReference type="InterPro" id="IPR005828">
    <property type="entry name" value="MFS_sugar_transport-like"/>
</dbReference>
<evidence type="ECO:0000259" key="8">
    <source>
        <dbReference type="PROSITE" id="PS50850"/>
    </source>
</evidence>
<keyword evidence="3 7" id="KW-0812">Transmembrane</keyword>
<feature type="transmembrane region" description="Helical" evidence="7">
    <location>
        <begin position="154"/>
        <end position="176"/>
    </location>
</feature>
<keyword evidence="5 7" id="KW-0472">Membrane</keyword>
<feature type="transmembrane region" description="Helical" evidence="7">
    <location>
        <begin position="29"/>
        <end position="56"/>
    </location>
</feature>
<feature type="transmembrane region" description="Helical" evidence="7">
    <location>
        <begin position="339"/>
        <end position="358"/>
    </location>
</feature>
<evidence type="ECO:0000256" key="7">
    <source>
        <dbReference type="SAM" id="Phobius"/>
    </source>
</evidence>
<keyword evidence="2" id="KW-0813">Transport</keyword>
<feature type="transmembrane region" description="Helical" evidence="7">
    <location>
        <begin position="399"/>
        <end position="423"/>
    </location>
</feature>
<accession>A0A919GQ06</accession>
<evidence type="ECO:0000256" key="3">
    <source>
        <dbReference type="ARBA" id="ARBA00022692"/>
    </source>
</evidence>
<reference evidence="9" key="2">
    <citation type="submission" date="2020-09" db="EMBL/GenBank/DDBJ databases">
        <authorList>
            <person name="Sun Q."/>
            <person name="Ohkuma M."/>
        </authorList>
    </citation>
    <scope>NUCLEOTIDE SEQUENCE</scope>
    <source>
        <strain evidence="9">JCM 5069</strain>
    </source>
</reference>
<reference evidence="9" key="1">
    <citation type="journal article" date="2014" name="Int. J. Syst. Evol. Microbiol.">
        <title>Complete genome sequence of Corynebacterium casei LMG S-19264T (=DSM 44701T), isolated from a smear-ripened cheese.</title>
        <authorList>
            <consortium name="US DOE Joint Genome Institute (JGI-PGF)"/>
            <person name="Walter F."/>
            <person name="Albersmeier A."/>
            <person name="Kalinowski J."/>
            <person name="Ruckert C."/>
        </authorList>
    </citation>
    <scope>NUCLEOTIDE SEQUENCE</scope>
    <source>
        <strain evidence="9">JCM 5069</strain>
    </source>
</reference>
<feature type="transmembrane region" description="Helical" evidence="7">
    <location>
        <begin position="271"/>
        <end position="291"/>
    </location>
</feature>
<name>A0A919GQ06_9ACTN</name>
<feature type="region of interest" description="Disordered" evidence="6">
    <location>
        <begin position="223"/>
        <end position="259"/>
    </location>
</feature>
<sequence length="523" mass="54416">MPRDRATTTSPAQLLGRLDHSAFTRRHGVIYGTALVGHFLDGFAINLTGVVLPGVIPAFHLSSKEAGYLSSVLFAGMLVGAAVAGVVSDRLGRKVPLAVCLLVFGGFSVLAACAWDYPSLMTARFCQGIGLGAEIAVVLPYITEFVPVRHRAPLVTSATAAWLIGLPVAAVVGAALVPALSWRAMFVVGTAPVLVSLVMLAVLPESVRYLLRRGRLDEARKTVDSLTAGQAQDPQEAPAAAAQAPAGAPPEEEGSARTPAGSVRRLLSARYARYTLSLWFMELCAGAFLYGLSTWLPSVLEKRGNSLLGSLTYTAIITATGVAGALIAGHLASRIGRRLTIGVSFVVSGLFCLLWGAVDATTAVVVLGCCATFFGSGLAGSTLFVYASELYPTAGRATGLGWAAAWQKAGGLIIPTVIGWILATHAPGYVFFVLFAGVSVLAGLSGLLVTFETRGRTVEEIAAQIAVRDRTPAYSPRPVPAFTLTRRPAPSPGAAPTTSQIPATELSAPDTTAQYDPEQAGEG</sequence>
<dbReference type="EMBL" id="BNCD01000031">
    <property type="protein sequence ID" value="GHH87961.1"/>
    <property type="molecule type" value="Genomic_DNA"/>
</dbReference>
<evidence type="ECO:0000313" key="9">
    <source>
        <dbReference type="EMBL" id="GHH87961.1"/>
    </source>
</evidence>
<gene>
    <name evidence="9" type="ORF">GCM10018793_65790</name>
</gene>
<evidence type="ECO:0000313" key="10">
    <source>
        <dbReference type="Proteomes" id="UP000603708"/>
    </source>
</evidence>
<comment type="subcellular location">
    <subcellularLocation>
        <location evidence="1">Cell membrane</location>
        <topology evidence="1">Multi-pass membrane protein</topology>
    </subcellularLocation>
</comment>
<keyword evidence="10" id="KW-1185">Reference proteome</keyword>
<feature type="transmembrane region" description="Helical" evidence="7">
    <location>
        <begin position="182"/>
        <end position="203"/>
    </location>
</feature>
<feature type="compositionally biased region" description="Low complexity" evidence="6">
    <location>
        <begin position="485"/>
        <end position="499"/>
    </location>
</feature>
<dbReference type="Pfam" id="PF00083">
    <property type="entry name" value="Sugar_tr"/>
    <property type="match status" value="1"/>
</dbReference>
<dbReference type="CDD" id="cd17316">
    <property type="entry name" value="MFS_SV2_like"/>
    <property type="match status" value="1"/>
</dbReference>
<evidence type="ECO:0000256" key="4">
    <source>
        <dbReference type="ARBA" id="ARBA00022989"/>
    </source>
</evidence>
<comment type="caution">
    <text evidence="9">The sequence shown here is derived from an EMBL/GenBank/DDBJ whole genome shotgun (WGS) entry which is preliminary data.</text>
</comment>
<dbReference type="Proteomes" id="UP000603708">
    <property type="component" value="Unassembled WGS sequence"/>
</dbReference>
<keyword evidence="4 7" id="KW-1133">Transmembrane helix</keyword>
<dbReference type="RefSeq" id="WP_189938431.1">
    <property type="nucleotide sequence ID" value="NZ_BNCD01000031.1"/>
</dbReference>
<dbReference type="PANTHER" id="PTHR23511:SF34">
    <property type="entry name" value="SYNAPTIC VESICLE GLYCOPROTEIN 2"/>
    <property type="match status" value="1"/>
</dbReference>
<feature type="transmembrane region" description="Helical" evidence="7">
    <location>
        <begin position="364"/>
        <end position="387"/>
    </location>
</feature>
<dbReference type="GO" id="GO:0022857">
    <property type="term" value="F:transmembrane transporter activity"/>
    <property type="evidence" value="ECO:0007669"/>
    <property type="project" value="InterPro"/>
</dbReference>
<feature type="transmembrane region" description="Helical" evidence="7">
    <location>
        <begin position="95"/>
        <end position="115"/>
    </location>
</feature>
<feature type="transmembrane region" description="Helical" evidence="7">
    <location>
        <begin position="429"/>
        <end position="451"/>
    </location>
</feature>
<feature type="region of interest" description="Disordered" evidence="6">
    <location>
        <begin position="477"/>
        <end position="523"/>
    </location>
</feature>
<protein>
    <submittedName>
        <fullName evidence="9">MFS transporter</fullName>
    </submittedName>
</protein>
<feature type="transmembrane region" description="Helical" evidence="7">
    <location>
        <begin position="311"/>
        <end position="332"/>
    </location>
</feature>
<organism evidence="9 10">
    <name type="scientific">Streptomyces sulfonofaciens</name>
    <dbReference type="NCBI Taxonomy" id="68272"/>
    <lineage>
        <taxon>Bacteria</taxon>
        <taxon>Bacillati</taxon>
        <taxon>Actinomycetota</taxon>
        <taxon>Actinomycetes</taxon>
        <taxon>Kitasatosporales</taxon>
        <taxon>Streptomycetaceae</taxon>
        <taxon>Streptomyces</taxon>
    </lineage>
</organism>
<evidence type="ECO:0000256" key="2">
    <source>
        <dbReference type="ARBA" id="ARBA00022448"/>
    </source>
</evidence>
<dbReference type="GO" id="GO:0005886">
    <property type="term" value="C:plasma membrane"/>
    <property type="evidence" value="ECO:0007669"/>
    <property type="project" value="UniProtKB-SubCell"/>
</dbReference>
<evidence type="ECO:0000256" key="5">
    <source>
        <dbReference type="ARBA" id="ARBA00023136"/>
    </source>
</evidence>
<dbReference type="InterPro" id="IPR036259">
    <property type="entry name" value="MFS_trans_sf"/>
</dbReference>
<feature type="domain" description="Major facilitator superfamily (MFS) profile" evidence="8">
    <location>
        <begin position="30"/>
        <end position="454"/>
    </location>
</feature>
<dbReference type="PANTHER" id="PTHR23511">
    <property type="entry name" value="SYNAPTIC VESICLE GLYCOPROTEIN 2"/>
    <property type="match status" value="1"/>
</dbReference>
<feature type="transmembrane region" description="Helical" evidence="7">
    <location>
        <begin position="68"/>
        <end position="88"/>
    </location>
</feature>
<dbReference type="Gene3D" id="1.20.1250.20">
    <property type="entry name" value="MFS general substrate transporter like domains"/>
    <property type="match status" value="1"/>
</dbReference>
<evidence type="ECO:0000256" key="6">
    <source>
        <dbReference type="SAM" id="MobiDB-lite"/>
    </source>
</evidence>
<dbReference type="InterPro" id="IPR020846">
    <property type="entry name" value="MFS_dom"/>
</dbReference>
<evidence type="ECO:0000256" key="1">
    <source>
        <dbReference type="ARBA" id="ARBA00004651"/>
    </source>
</evidence>
<proteinExistence type="predicted"/>
<dbReference type="PROSITE" id="PS50850">
    <property type="entry name" value="MFS"/>
    <property type="match status" value="1"/>
</dbReference>
<feature type="compositionally biased region" description="Low complexity" evidence="6">
    <location>
        <begin position="228"/>
        <end position="246"/>
    </location>
</feature>
<dbReference type="SUPFAM" id="SSF103473">
    <property type="entry name" value="MFS general substrate transporter"/>
    <property type="match status" value="1"/>
</dbReference>
<feature type="transmembrane region" description="Helical" evidence="7">
    <location>
        <begin position="121"/>
        <end position="142"/>
    </location>
</feature>
<dbReference type="AlphaFoldDB" id="A0A919GQ06"/>